<reference evidence="2 3" key="1">
    <citation type="submission" date="2016-01" db="EMBL/GenBank/DDBJ databases">
        <title>Draft genome sequence of Clavibacter michiganensis subsp. tessellarius DOAB 609.</title>
        <authorList>
            <person name="Tambong J.T."/>
        </authorList>
    </citation>
    <scope>NUCLEOTIDE SEQUENCE [LARGE SCALE GENOMIC DNA]</scope>
    <source>
        <strain evidence="2 3">DOAB 609</strain>
    </source>
</reference>
<organism evidence="2 3">
    <name type="scientific">Clavibacter tessellarius</name>
    <dbReference type="NCBI Taxonomy" id="31965"/>
    <lineage>
        <taxon>Bacteria</taxon>
        <taxon>Bacillati</taxon>
        <taxon>Actinomycetota</taxon>
        <taxon>Actinomycetes</taxon>
        <taxon>Micrococcales</taxon>
        <taxon>Microbacteriaceae</taxon>
        <taxon>Clavibacter</taxon>
    </lineage>
</organism>
<dbReference type="InterPro" id="IPR037523">
    <property type="entry name" value="VOC_core"/>
</dbReference>
<dbReference type="STRING" id="31965.AWH51_03435"/>
<dbReference type="InterPro" id="IPR004360">
    <property type="entry name" value="Glyas_Fos-R_dOase_dom"/>
</dbReference>
<feature type="domain" description="VOC" evidence="1">
    <location>
        <begin position="1"/>
        <end position="115"/>
    </location>
</feature>
<dbReference type="PROSITE" id="PS51819">
    <property type="entry name" value="VOC"/>
    <property type="match status" value="1"/>
</dbReference>
<comment type="caution">
    <text evidence="2">The sequence shown here is derived from an EMBL/GenBank/DDBJ whole genome shotgun (WGS) entry which is preliminary data.</text>
</comment>
<sequence>MVDSVATVWLPVQDMTRAVAFYRDTLGLTVTSEDDDWSEIDADGLMIGLNAREETSGSTSGGAVISFTPEGSIEDELAKIKARGAEITGEISDHEWGRILPFQDSEGNDLQLYTPPTGG</sequence>
<gene>
    <name evidence="2" type="ORF">AWH51_03435</name>
</gene>
<dbReference type="EMBL" id="LQXA01000007">
    <property type="protein sequence ID" value="KZC96334.1"/>
    <property type="molecule type" value="Genomic_DNA"/>
</dbReference>
<dbReference type="SUPFAM" id="SSF54593">
    <property type="entry name" value="Glyoxalase/Bleomycin resistance protein/Dihydroxybiphenyl dioxygenase"/>
    <property type="match status" value="1"/>
</dbReference>
<dbReference type="Pfam" id="PF00903">
    <property type="entry name" value="Glyoxalase"/>
    <property type="match status" value="1"/>
</dbReference>
<evidence type="ECO:0000259" key="1">
    <source>
        <dbReference type="PROSITE" id="PS51819"/>
    </source>
</evidence>
<protein>
    <recommendedName>
        <fullName evidence="1">VOC domain-containing protein</fullName>
    </recommendedName>
</protein>
<dbReference type="PANTHER" id="PTHR33993:SF2">
    <property type="entry name" value="VOC DOMAIN-CONTAINING PROTEIN"/>
    <property type="match status" value="1"/>
</dbReference>
<name>A0A154V586_9MICO</name>
<dbReference type="AlphaFoldDB" id="A0A154V586"/>
<dbReference type="InterPro" id="IPR029068">
    <property type="entry name" value="Glyas_Bleomycin-R_OHBP_Dase"/>
</dbReference>
<accession>A0A154V586</accession>
<dbReference type="InterPro" id="IPR052164">
    <property type="entry name" value="Anthracycline_SecMetBiosynth"/>
</dbReference>
<proteinExistence type="predicted"/>
<dbReference type="PANTHER" id="PTHR33993">
    <property type="entry name" value="GLYOXALASE-RELATED"/>
    <property type="match status" value="1"/>
</dbReference>
<evidence type="ECO:0000313" key="2">
    <source>
        <dbReference type="EMBL" id="KZC96334.1"/>
    </source>
</evidence>
<dbReference type="OrthoDB" id="485032at2"/>
<evidence type="ECO:0000313" key="3">
    <source>
        <dbReference type="Proteomes" id="UP000076218"/>
    </source>
</evidence>
<dbReference type="Proteomes" id="UP000076218">
    <property type="component" value="Unassembled WGS sequence"/>
</dbReference>
<dbReference type="RefSeq" id="WP_063070380.1">
    <property type="nucleotide sequence ID" value="NZ_LQXA01000007.1"/>
</dbReference>
<dbReference type="Gene3D" id="3.10.180.10">
    <property type="entry name" value="2,3-Dihydroxybiphenyl 1,2-Dioxygenase, domain 1"/>
    <property type="match status" value="1"/>
</dbReference>